<feature type="transmembrane region" description="Helical" evidence="8">
    <location>
        <begin position="195"/>
        <end position="218"/>
    </location>
</feature>
<keyword evidence="4 8" id="KW-0133">Cell shape</keyword>
<evidence type="ECO:0000256" key="3">
    <source>
        <dbReference type="ARBA" id="ARBA00022692"/>
    </source>
</evidence>
<keyword evidence="5 8" id="KW-0573">Peptidoglycan synthesis</keyword>
<keyword evidence="6 8" id="KW-1133">Transmembrane helix</keyword>
<evidence type="ECO:0000256" key="6">
    <source>
        <dbReference type="ARBA" id="ARBA00022989"/>
    </source>
</evidence>
<evidence type="ECO:0000313" key="10">
    <source>
        <dbReference type="Proteomes" id="UP000178344"/>
    </source>
</evidence>
<feature type="transmembrane region" description="Helical" evidence="8">
    <location>
        <begin position="391"/>
        <end position="414"/>
    </location>
</feature>
<feature type="transmembrane region" description="Helical" evidence="8">
    <location>
        <begin position="323"/>
        <end position="345"/>
    </location>
</feature>
<keyword evidence="2 8" id="KW-1003">Cell membrane</keyword>
<comment type="pathway">
    <text evidence="8">Cell wall biogenesis; peptidoglycan biosynthesis.</text>
</comment>
<dbReference type="Proteomes" id="UP000178344">
    <property type="component" value="Unassembled WGS sequence"/>
</dbReference>
<evidence type="ECO:0000256" key="8">
    <source>
        <dbReference type="HAMAP-Rule" id="MF_02078"/>
    </source>
</evidence>
<dbReference type="PANTHER" id="PTHR47019:SF1">
    <property type="entry name" value="LIPID II FLIPPASE MURJ"/>
    <property type="match status" value="1"/>
</dbReference>
<feature type="transmembrane region" description="Helical" evidence="8">
    <location>
        <begin position="480"/>
        <end position="501"/>
    </location>
</feature>
<proteinExistence type="inferred from homology"/>
<feature type="transmembrane region" description="Helical" evidence="8">
    <location>
        <begin position="253"/>
        <end position="276"/>
    </location>
</feature>
<evidence type="ECO:0000256" key="2">
    <source>
        <dbReference type="ARBA" id="ARBA00022475"/>
    </source>
</evidence>
<evidence type="ECO:0000256" key="1">
    <source>
        <dbReference type="ARBA" id="ARBA00004651"/>
    </source>
</evidence>
<evidence type="ECO:0000256" key="7">
    <source>
        <dbReference type="ARBA" id="ARBA00023136"/>
    </source>
</evidence>
<dbReference type="GO" id="GO:0009252">
    <property type="term" value="P:peptidoglycan biosynthetic process"/>
    <property type="evidence" value="ECO:0007669"/>
    <property type="project" value="UniProtKB-UniRule"/>
</dbReference>
<keyword evidence="8" id="KW-0961">Cell wall biogenesis/degradation</keyword>
<feature type="transmembrane region" description="Helical" evidence="8">
    <location>
        <begin position="138"/>
        <end position="161"/>
    </location>
</feature>
<sequence>MVKRILSLLEREIRGLHEAAYLLGVFAILSQLLALVRDRLLAYHFGAGSSLDIYYAAFRIPDFLFVSIASLVSLYVLIPFLSEAAYATQSARKEFLSTVFSFFTLAIAAASAIAAIFTPAILSFVVPGIAHSPEADTLVLLTRILLLQPILLGISNIAASITQTYGRFALYAISPILYNVGIIVGIIFLYPRFGILGLGFGVLFGALLHLLVQIPLLVREDLFPRPTFKFGPELRRVLALSIPRTLALSANQLALIVLTALASFMAAGSISVFNFAYNLQAVPLSVIGLSYSVAAFPTLARLFSIGNQKAFFTQVITAARHIIFWSFPATILFIVLRAQIVRVVLGSGNFDWADTRITAAALSLFAVSLIAQSLVLLFVRGYYAAGNTRTPLYVNGISSLLIIVFALFFSHLFAASPLWRFFFESLLRVSDLPGTSILMLPLAYSLASIINVLVFVFLFQKHFERFSKSLTKTFLESLSASVIAGFVAYEFLEIFGSLFNINRFWGIFGQGFIAGLLGIAAGAAILFLLGNEEIREVWGSLRRKFWRTEAISPENPDSTTLVS</sequence>
<feature type="transmembrane region" description="Helical" evidence="8">
    <location>
        <begin position="507"/>
        <end position="529"/>
    </location>
</feature>
<reference evidence="9 10" key="1">
    <citation type="journal article" date="2016" name="Nat. Commun.">
        <title>Thousands of microbial genomes shed light on interconnected biogeochemical processes in an aquifer system.</title>
        <authorList>
            <person name="Anantharaman K."/>
            <person name="Brown C.T."/>
            <person name="Hug L.A."/>
            <person name="Sharon I."/>
            <person name="Castelle C.J."/>
            <person name="Probst A.J."/>
            <person name="Thomas B.C."/>
            <person name="Singh A."/>
            <person name="Wilkins M.J."/>
            <person name="Karaoz U."/>
            <person name="Brodie E.L."/>
            <person name="Williams K.H."/>
            <person name="Hubbard S.S."/>
            <person name="Banfield J.F."/>
        </authorList>
    </citation>
    <scope>NUCLEOTIDE SEQUENCE [LARGE SCALE GENOMIC DNA]</scope>
</reference>
<organism evidence="9 10">
    <name type="scientific">Candidatus Kaiserbacteria bacterium RIFCSPHIGHO2_01_FULL_49_13</name>
    <dbReference type="NCBI Taxonomy" id="1798477"/>
    <lineage>
        <taxon>Bacteria</taxon>
        <taxon>Candidatus Kaiseribacteriota</taxon>
    </lineage>
</organism>
<comment type="function">
    <text evidence="8">Involved in peptidoglycan biosynthesis. Transports lipid-linked peptidoglycan precursors from the inner to the outer leaflet of the cytoplasmic membrane.</text>
</comment>
<dbReference type="EMBL" id="MFKQ01000025">
    <property type="protein sequence ID" value="OGG47168.1"/>
    <property type="molecule type" value="Genomic_DNA"/>
</dbReference>
<dbReference type="PRINTS" id="PR01806">
    <property type="entry name" value="VIRFACTRMVIN"/>
</dbReference>
<feature type="transmembrane region" description="Helical" evidence="8">
    <location>
        <begin position="56"/>
        <end position="78"/>
    </location>
</feature>
<evidence type="ECO:0000256" key="5">
    <source>
        <dbReference type="ARBA" id="ARBA00022984"/>
    </source>
</evidence>
<dbReference type="GO" id="GO:0071555">
    <property type="term" value="P:cell wall organization"/>
    <property type="evidence" value="ECO:0007669"/>
    <property type="project" value="UniProtKB-KW"/>
</dbReference>
<dbReference type="PANTHER" id="PTHR47019">
    <property type="entry name" value="LIPID II FLIPPASE MURJ"/>
    <property type="match status" value="1"/>
</dbReference>
<feature type="transmembrane region" description="Helical" evidence="8">
    <location>
        <begin position="357"/>
        <end position="379"/>
    </location>
</feature>
<dbReference type="InterPro" id="IPR051050">
    <property type="entry name" value="Lipid_II_flippase_MurJ/MviN"/>
</dbReference>
<keyword evidence="3 8" id="KW-0812">Transmembrane</keyword>
<dbReference type="HAMAP" id="MF_02078">
    <property type="entry name" value="MurJ_MviN"/>
    <property type="match status" value="1"/>
</dbReference>
<comment type="similarity">
    <text evidence="8">Belongs to the MurJ/MviN family.</text>
</comment>
<dbReference type="NCBIfam" id="TIGR01695">
    <property type="entry name" value="murJ_mviN"/>
    <property type="match status" value="1"/>
</dbReference>
<dbReference type="UniPathway" id="UPA00219"/>
<comment type="subcellular location">
    <subcellularLocation>
        <location evidence="1 8">Cell membrane</location>
        <topology evidence="1 8">Multi-pass membrane protein</topology>
    </subcellularLocation>
</comment>
<feature type="transmembrane region" description="Helical" evidence="8">
    <location>
        <begin position="20"/>
        <end position="36"/>
    </location>
</feature>
<dbReference type="Pfam" id="PF03023">
    <property type="entry name" value="MurJ"/>
    <property type="match status" value="1"/>
</dbReference>
<dbReference type="GO" id="GO:0034204">
    <property type="term" value="P:lipid translocation"/>
    <property type="evidence" value="ECO:0007669"/>
    <property type="project" value="TreeGrafter"/>
</dbReference>
<protein>
    <recommendedName>
        <fullName evidence="8">Probable lipid II flippase MurJ</fullName>
    </recommendedName>
</protein>
<keyword evidence="7 8" id="KW-0472">Membrane</keyword>
<evidence type="ECO:0000256" key="4">
    <source>
        <dbReference type="ARBA" id="ARBA00022960"/>
    </source>
</evidence>
<dbReference type="GO" id="GO:0008360">
    <property type="term" value="P:regulation of cell shape"/>
    <property type="evidence" value="ECO:0007669"/>
    <property type="project" value="UniProtKB-KW"/>
</dbReference>
<gene>
    <name evidence="8" type="primary">murJ</name>
    <name evidence="9" type="ORF">A2671_01130</name>
</gene>
<dbReference type="AlphaFoldDB" id="A0A1F6CD90"/>
<dbReference type="GO" id="GO:0005886">
    <property type="term" value="C:plasma membrane"/>
    <property type="evidence" value="ECO:0007669"/>
    <property type="project" value="UniProtKB-SubCell"/>
</dbReference>
<name>A0A1F6CD90_9BACT</name>
<evidence type="ECO:0000313" key="9">
    <source>
        <dbReference type="EMBL" id="OGG47168.1"/>
    </source>
</evidence>
<dbReference type="InterPro" id="IPR004268">
    <property type="entry name" value="MurJ"/>
</dbReference>
<comment type="caution">
    <text evidence="9">The sequence shown here is derived from an EMBL/GenBank/DDBJ whole genome shotgun (WGS) entry which is preliminary data.</text>
</comment>
<feature type="transmembrane region" description="Helical" evidence="8">
    <location>
        <begin position="434"/>
        <end position="459"/>
    </location>
</feature>
<accession>A0A1F6CD90</accession>
<feature type="transmembrane region" description="Helical" evidence="8">
    <location>
        <begin position="168"/>
        <end position="189"/>
    </location>
</feature>
<feature type="transmembrane region" description="Helical" evidence="8">
    <location>
        <begin position="282"/>
        <end position="303"/>
    </location>
</feature>
<dbReference type="GO" id="GO:0015648">
    <property type="term" value="F:lipid-linked peptidoglycan transporter activity"/>
    <property type="evidence" value="ECO:0007669"/>
    <property type="project" value="UniProtKB-UniRule"/>
</dbReference>
<keyword evidence="8" id="KW-0813">Transport</keyword>
<feature type="transmembrane region" description="Helical" evidence="8">
    <location>
        <begin position="99"/>
        <end position="126"/>
    </location>
</feature>